<proteinExistence type="predicted"/>
<dbReference type="Proteomes" id="UP000234857">
    <property type="component" value="Unassembled WGS sequence"/>
</dbReference>
<evidence type="ECO:0000313" key="3">
    <source>
        <dbReference type="Proteomes" id="UP000234857"/>
    </source>
</evidence>
<gene>
    <name evidence="2" type="ORF">C0601_09765</name>
</gene>
<name>A0A2N5ZDQ9_MUIH1</name>
<protein>
    <recommendedName>
        <fullName evidence="4">DUF3592 domain-containing protein</fullName>
    </recommendedName>
</protein>
<feature type="transmembrane region" description="Helical" evidence="1">
    <location>
        <begin position="12"/>
        <end position="32"/>
    </location>
</feature>
<dbReference type="EMBL" id="PKTG01000107">
    <property type="protein sequence ID" value="PLX16754.1"/>
    <property type="molecule type" value="Genomic_DNA"/>
</dbReference>
<evidence type="ECO:0008006" key="4">
    <source>
        <dbReference type="Google" id="ProtNLM"/>
    </source>
</evidence>
<keyword evidence="1" id="KW-0812">Transmembrane</keyword>
<organism evidence="2 3">
    <name type="scientific">Muiribacterium halophilum</name>
    <dbReference type="NCBI Taxonomy" id="2053465"/>
    <lineage>
        <taxon>Bacteria</taxon>
        <taxon>Candidatus Muiribacteriota</taxon>
        <taxon>Candidatus Muiribacteriia</taxon>
        <taxon>Candidatus Muiribacteriales</taxon>
        <taxon>Candidatus Muiribacteriaceae</taxon>
        <taxon>Candidatus Muiribacterium</taxon>
    </lineage>
</organism>
<evidence type="ECO:0000256" key="1">
    <source>
        <dbReference type="SAM" id="Phobius"/>
    </source>
</evidence>
<dbReference type="AlphaFoldDB" id="A0A2N5ZDQ9"/>
<evidence type="ECO:0000313" key="2">
    <source>
        <dbReference type="EMBL" id="PLX16754.1"/>
    </source>
</evidence>
<keyword evidence="1" id="KW-1133">Transmembrane helix</keyword>
<reference evidence="2 3" key="1">
    <citation type="submission" date="2017-11" db="EMBL/GenBank/DDBJ databases">
        <title>Genome-resolved metagenomics identifies genetic mobility, metabolic interactions, and unexpected diversity in perchlorate-reducing communities.</title>
        <authorList>
            <person name="Barnum T.P."/>
            <person name="Figueroa I.A."/>
            <person name="Carlstrom C.I."/>
            <person name="Lucas L.N."/>
            <person name="Engelbrektson A.L."/>
            <person name="Coates J.D."/>
        </authorList>
    </citation>
    <scope>NUCLEOTIDE SEQUENCE [LARGE SCALE GENOMIC DNA]</scope>
    <source>
        <strain evidence="2">BM706</strain>
    </source>
</reference>
<feature type="transmembrane region" description="Helical" evidence="1">
    <location>
        <begin position="103"/>
        <end position="123"/>
    </location>
</feature>
<keyword evidence="1" id="KW-0472">Membrane</keyword>
<sequence length="131" mass="15044">MRLIKRSGNTFYGIIAILTSLSLLLYIGIYSFNYLQIRLMPDVMAKITFLEGDDSPAILRYRTGVNSVMKEVPKESFKDFKDGDKVHLYTDPDDPYKVFFPPVFSPTIIFLFFVSVVLLISGIKNLAYNRE</sequence>
<comment type="caution">
    <text evidence="2">The sequence shown here is derived from an EMBL/GenBank/DDBJ whole genome shotgun (WGS) entry which is preliminary data.</text>
</comment>
<accession>A0A2N5ZDQ9</accession>